<keyword evidence="2" id="KW-1185">Reference proteome</keyword>
<proteinExistence type="predicted"/>
<dbReference type="InterPro" id="IPR036322">
    <property type="entry name" value="WD40_repeat_dom_sf"/>
</dbReference>
<dbReference type="AlphaFoldDB" id="A0A167J4Z4"/>
<sequence length="248" mass="27738">MGVFTWSSPETKPSAYYPIEQPHNERGVVALTTKPKEKLLYTGGYNGSLALWKFNAEKQVVSIVHLRSSHTTRVAAMVCSSHRNWLYSAGKLPGDTSDRVALLDIEVDKTLHCFAGAYPVCQMQEHPNPMYHDVILCESVAIKNQFMLLDHRMKPGGCKFGELVFGDTDRLPVASTKGALWDNLFAKGIGQYTIRVWDLRNSMRFQDVKIAQTGANNTICHLALGPGGIIALRNNEVTFLDWTLKARR</sequence>
<dbReference type="InterPro" id="IPR015943">
    <property type="entry name" value="WD40/YVTN_repeat-like_dom_sf"/>
</dbReference>
<dbReference type="Gene3D" id="2.130.10.10">
    <property type="entry name" value="YVTN repeat-like/Quinoprotein amine dehydrogenase"/>
    <property type="match status" value="1"/>
</dbReference>
<reference evidence="1 2" key="1">
    <citation type="journal article" date="2016" name="Mol. Biol. Evol.">
        <title>Comparative Genomics of Early-Diverging Mushroom-Forming Fungi Provides Insights into the Origins of Lignocellulose Decay Capabilities.</title>
        <authorList>
            <person name="Nagy L.G."/>
            <person name="Riley R."/>
            <person name="Tritt A."/>
            <person name="Adam C."/>
            <person name="Daum C."/>
            <person name="Floudas D."/>
            <person name="Sun H."/>
            <person name="Yadav J.S."/>
            <person name="Pangilinan J."/>
            <person name="Larsson K.H."/>
            <person name="Matsuura K."/>
            <person name="Barry K."/>
            <person name="Labutti K."/>
            <person name="Kuo R."/>
            <person name="Ohm R.A."/>
            <person name="Bhattacharya S.S."/>
            <person name="Shirouzu T."/>
            <person name="Yoshinaga Y."/>
            <person name="Martin F.M."/>
            <person name="Grigoriev I.V."/>
            <person name="Hibbett D.S."/>
        </authorList>
    </citation>
    <scope>NUCLEOTIDE SEQUENCE [LARGE SCALE GENOMIC DNA]</scope>
    <source>
        <strain evidence="1 2">TUFC12733</strain>
    </source>
</reference>
<name>A0A167J4Z4_CALVF</name>
<accession>A0A167J4Z4</accession>
<dbReference type="SUPFAM" id="SSF50978">
    <property type="entry name" value="WD40 repeat-like"/>
    <property type="match status" value="1"/>
</dbReference>
<evidence type="ECO:0000313" key="1">
    <source>
        <dbReference type="EMBL" id="KZO93251.1"/>
    </source>
</evidence>
<dbReference type="EMBL" id="KV417303">
    <property type="protein sequence ID" value="KZO93251.1"/>
    <property type="molecule type" value="Genomic_DNA"/>
</dbReference>
<protein>
    <submittedName>
        <fullName evidence="1">Uncharacterized protein</fullName>
    </submittedName>
</protein>
<evidence type="ECO:0000313" key="2">
    <source>
        <dbReference type="Proteomes" id="UP000076738"/>
    </source>
</evidence>
<organism evidence="1 2">
    <name type="scientific">Calocera viscosa (strain TUFC12733)</name>
    <dbReference type="NCBI Taxonomy" id="1330018"/>
    <lineage>
        <taxon>Eukaryota</taxon>
        <taxon>Fungi</taxon>
        <taxon>Dikarya</taxon>
        <taxon>Basidiomycota</taxon>
        <taxon>Agaricomycotina</taxon>
        <taxon>Dacrymycetes</taxon>
        <taxon>Dacrymycetales</taxon>
        <taxon>Dacrymycetaceae</taxon>
        <taxon>Calocera</taxon>
    </lineage>
</organism>
<dbReference type="OrthoDB" id="10407504at2759"/>
<gene>
    <name evidence="1" type="ORF">CALVIDRAFT_540233</name>
</gene>
<dbReference type="Proteomes" id="UP000076738">
    <property type="component" value="Unassembled WGS sequence"/>
</dbReference>
<dbReference type="STRING" id="1330018.A0A167J4Z4"/>